<evidence type="ECO:0000256" key="3">
    <source>
        <dbReference type="ARBA" id="ARBA00022448"/>
    </source>
</evidence>
<reference evidence="6 7" key="1">
    <citation type="journal article" date="2018" name="Sci. Rep.">
        <title>Genomic signatures of local adaptation to the degree of environmental predictability in rotifers.</title>
        <authorList>
            <person name="Franch-Gras L."/>
            <person name="Hahn C."/>
            <person name="Garcia-Roger E.M."/>
            <person name="Carmona M.J."/>
            <person name="Serra M."/>
            <person name="Gomez A."/>
        </authorList>
    </citation>
    <scope>NUCLEOTIDE SEQUENCE [LARGE SCALE GENOMIC DNA]</scope>
    <source>
        <strain evidence="6">HYR1</strain>
    </source>
</reference>
<keyword evidence="4" id="KW-0967">Endosome</keyword>
<proteinExistence type="inferred from homology"/>
<evidence type="ECO:0000256" key="4">
    <source>
        <dbReference type="ARBA" id="ARBA00022753"/>
    </source>
</evidence>
<keyword evidence="7" id="KW-1185">Reference proteome</keyword>
<evidence type="ECO:0008006" key="8">
    <source>
        <dbReference type="Google" id="ProtNLM"/>
    </source>
</evidence>
<keyword evidence="3" id="KW-0813">Transport</keyword>
<name>A0A3M7T3L3_BRAPC</name>
<evidence type="ECO:0000313" key="7">
    <source>
        <dbReference type="Proteomes" id="UP000276133"/>
    </source>
</evidence>
<dbReference type="GO" id="GO:0015031">
    <property type="term" value="P:protein transport"/>
    <property type="evidence" value="ECO:0007669"/>
    <property type="project" value="UniProtKB-KW"/>
</dbReference>
<evidence type="ECO:0000313" key="6">
    <source>
        <dbReference type="EMBL" id="RNA42489.1"/>
    </source>
</evidence>
<dbReference type="PANTHER" id="PTHR13673:SF0">
    <property type="entry name" value="VPS35 ENDOSOMAL PROTEIN-SORTING FACTOR-LIKE"/>
    <property type="match status" value="1"/>
</dbReference>
<comment type="subcellular location">
    <subcellularLocation>
        <location evidence="1">Endosome</location>
    </subcellularLocation>
</comment>
<dbReference type="AlphaFoldDB" id="A0A3M7T3L3"/>
<protein>
    <recommendedName>
        <fullName evidence="8">VPS35 endosomal protein-sorting factor-like</fullName>
    </recommendedName>
</protein>
<gene>
    <name evidence="6" type="ORF">BpHYR1_036590</name>
</gene>
<dbReference type="OrthoDB" id="1734063at2759"/>
<accession>A0A3M7T3L3</accession>
<dbReference type="GO" id="GO:0032456">
    <property type="term" value="P:endocytic recycling"/>
    <property type="evidence" value="ECO:0007669"/>
    <property type="project" value="InterPro"/>
</dbReference>
<comment type="caution">
    <text evidence="6">The sequence shown here is derived from an EMBL/GenBank/DDBJ whole genome shotgun (WGS) entry which is preliminary data.</text>
</comment>
<dbReference type="InterPro" id="IPR029705">
    <property type="entry name" value="VPS35L"/>
</dbReference>
<dbReference type="GO" id="GO:0005768">
    <property type="term" value="C:endosome"/>
    <property type="evidence" value="ECO:0007669"/>
    <property type="project" value="UniProtKB-SubCell"/>
</dbReference>
<dbReference type="Proteomes" id="UP000276133">
    <property type="component" value="Unassembled WGS sequence"/>
</dbReference>
<dbReference type="PANTHER" id="PTHR13673">
    <property type="entry name" value="ESOPHAGEAL CANCER ASSOCIATED PROTEIN"/>
    <property type="match status" value="1"/>
</dbReference>
<dbReference type="EMBL" id="REGN01000361">
    <property type="protein sequence ID" value="RNA42489.1"/>
    <property type="molecule type" value="Genomic_DNA"/>
</dbReference>
<evidence type="ECO:0000256" key="2">
    <source>
        <dbReference type="ARBA" id="ARBA00010704"/>
    </source>
</evidence>
<evidence type="ECO:0000256" key="5">
    <source>
        <dbReference type="ARBA" id="ARBA00022927"/>
    </source>
</evidence>
<organism evidence="6 7">
    <name type="scientific">Brachionus plicatilis</name>
    <name type="common">Marine rotifer</name>
    <name type="synonym">Brachionus muelleri</name>
    <dbReference type="NCBI Taxonomy" id="10195"/>
    <lineage>
        <taxon>Eukaryota</taxon>
        <taxon>Metazoa</taxon>
        <taxon>Spiralia</taxon>
        <taxon>Gnathifera</taxon>
        <taxon>Rotifera</taxon>
        <taxon>Eurotatoria</taxon>
        <taxon>Monogononta</taxon>
        <taxon>Pseudotrocha</taxon>
        <taxon>Ploima</taxon>
        <taxon>Brachionidae</taxon>
        <taxon>Brachionus</taxon>
    </lineage>
</organism>
<keyword evidence="5" id="KW-0653">Protein transport</keyword>
<evidence type="ECO:0000256" key="1">
    <source>
        <dbReference type="ARBA" id="ARBA00004177"/>
    </source>
</evidence>
<dbReference type="STRING" id="10195.A0A3M7T3L3"/>
<comment type="similarity">
    <text evidence="2">Belongs to the VPS35L family.</text>
</comment>
<sequence length="953" mass="109113">MSSSVEKNSLNEFKWVSKGRCYARPKLDLVKVASNQHPLRPLVENVQGKDIKQSDSQSSLIDPLSAASLDPLSKMVAQISIKEKQEKIKENEAKISFEPWSLKKNAILARYTTVEKLSITSSFLNPINGAVNTKTMAQKSMTTMSDKIKNRLEQLDQFDEENMQEMVNLSQQDYIKRIDELNNALLNAWNEDEKVKSLKIVIQCSKLLADTSVIQFYPSKFVLITDILDTFGKLVYERIKSKSTYLAPGSSKPQPLPENFTADIVPASAKETCRNWFFKIASIRELLPRIYVEAAILKCTNFLSDESVSKSINRLISMTSGIGDPLVAAYANCYICRVGISIDTSLREHQLLSLNNLLFVFKQISNEKVKKLITNEKIDLRSYIELYCPAIDWILQSVTYNRNNDYLKEVLNKCIEVSNANRIVNGLLINSMMSSFEPSYICQIAADIVEMIKDSDEQFFPKHLLFRNLAMCLVFNDHEVKNKENKEKNKQDLKLLNDVWKLVTKFEDIGQYMMCAEIWIEFTLKNFTKKEINTLIGDIIKHVQPDRQFENFYPQLQSIVSKILTYVTDYNILFSMDKFMQFLNLFQKDSIKMEVYKSILNGFLKSTEDFNDDIVVMNSIMQICKSMHDYVNALTLDDEKREISNMICSFINRIEMIEKDKIEQYLSFYSDCRASFSNLDSVISLLIHKVNHLAYETLRIVNYNHSRKTGAFVRACVAFSFITIPSLTNPIMKLKLYLESSQTALINQCLSQADAFLKSAISLIPDIQKQIEMQQTALLNQSSLNYDGSNLAKLSSSMSSLSSIEKFLAEYVSNMMTTLLLIPDNPDQGVLYLLTGVVNLVLKNFQWDNKEVKFNILIEILKMAIESNDTLYGSDPKFIKELNKMIESVLDEVLNILNNFAPAKQSSLALELLNRLVAHCDLTSKNTLELAEHLWTLSISNKQITKLHVRFIL</sequence>